<gene>
    <name evidence="10" type="ORF">J2Z79_002382</name>
</gene>
<dbReference type="InterPro" id="IPR017896">
    <property type="entry name" value="4Fe4S_Fe-S-bd"/>
</dbReference>
<accession>A0ABS4JVF2</accession>
<comment type="caution">
    <text evidence="10">The sequence shown here is derived from an EMBL/GenBank/DDBJ whole genome shotgun (WGS) entry which is preliminary data.</text>
</comment>
<feature type="domain" description="4Fe-4S ferredoxin-type" evidence="9">
    <location>
        <begin position="49"/>
        <end position="81"/>
    </location>
</feature>
<keyword evidence="11" id="KW-1185">Reference proteome</keyword>
<dbReference type="PROSITE" id="PS00198">
    <property type="entry name" value="4FE4S_FER_1"/>
    <property type="match status" value="1"/>
</dbReference>
<dbReference type="RefSeq" id="WP_209467089.1">
    <property type="nucleotide sequence ID" value="NZ_JAGGLG010000020.1"/>
</dbReference>
<evidence type="ECO:0000256" key="5">
    <source>
        <dbReference type="ARBA" id="ARBA00022982"/>
    </source>
</evidence>
<feature type="compositionally biased region" description="Low complexity" evidence="8">
    <location>
        <begin position="217"/>
        <end position="234"/>
    </location>
</feature>
<dbReference type="EMBL" id="JAGGLG010000020">
    <property type="protein sequence ID" value="MBP2018966.1"/>
    <property type="molecule type" value="Genomic_DNA"/>
</dbReference>
<evidence type="ECO:0000259" key="9">
    <source>
        <dbReference type="PROSITE" id="PS51379"/>
    </source>
</evidence>
<evidence type="ECO:0000256" key="8">
    <source>
        <dbReference type="SAM" id="MobiDB-lite"/>
    </source>
</evidence>
<evidence type="ECO:0000256" key="2">
    <source>
        <dbReference type="ARBA" id="ARBA00022485"/>
    </source>
</evidence>
<dbReference type="PROSITE" id="PS51379">
    <property type="entry name" value="4FE4S_FER_2"/>
    <property type="match status" value="3"/>
</dbReference>
<evidence type="ECO:0000313" key="10">
    <source>
        <dbReference type="EMBL" id="MBP2018966.1"/>
    </source>
</evidence>
<reference evidence="10 11" key="1">
    <citation type="submission" date="2021-03" db="EMBL/GenBank/DDBJ databases">
        <title>Genomic Encyclopedia of Type Strains, Phase IV (KMG-IV): sequencing the most valuable type-strain genomes for metagenomic binning, comparative biology and taxonomic classification.</title>
        <authorList>
            <person name="Goeker M."/>
        </authorList>
    </citation>
    <scope>NUCLEOTIDE SEQUENCE [LARGE SCALE GENOMIC DNA]</scope>
    <source>
        <strain evidence="10 11">DSM 27138</strain>
    </source>
</reference>
<evidence type="ECO:0000256" key="4">
    <source>
        <dbReference type="ARBA" id="ARBA00022737"/>
    </source>
</evidence>
<evidence type="ECO:0000313" key="11">
    <source>
        <dbReference type="Proteomes" id="UP001519289"/>
    </source>
</evidence>
<dbReference type="Proteomes" id="UP001519289">
    <property type="component" value="Unassembled WGS sequence"/>
</dbReference>
<name>A0ABS4JVF2_9FIRM</name>
<feature type="domain" description="4Fe-4S ferredoxin-type" evidence="9">
    <location>
        <begin position="5"/>
        <end position="33"/>
    </location>
</feature>
<dbReference type="SUPFAM" id="SSF54862">
    <property type="entry name" value="4Fe-4S ferredoxins"/>
    <property type="match status" value="1"/>
</dbReference>
<evidence type="ECO:0000256" key="6">
    <source>
        <dbReference type="ARBA" id="ARBA00023004"/>
    </source>
</evidence>
<dbReference type="PANTHER" id="PTHR43177">
    <property type="entry name" value="PROTEIN NRFC"/>
    <property type="match status" value="1"/>
</dbReference>
<protein>
    <submittedName>
        <fullName evidence="10">DMSO reductase iron-sulfur subunit</fullName>
    </submittedName>
</protein>
<feature type="region of interest" description="Disordered" evidence="8">
    <location>
        <begin position="149"/>
        <end position="234"/>
    </location>
</feature>
<organism evidence="10 11">
    <name type="scientific">Symbiobacterium terraclitae</name>
    <dbReference type="NCBI Taxonomy" id="557451"/>
    <lineage>
        <taxon>Bacteria</taxon>
        <taxon>Bacillati</taxon>
        <taxon>Bacillota</taxon>
        <taxon>Clostridia</taxon>
        <taxon>Eubacteriales</taxon>
        <taxon>Symbiobacteriaceae</taxon>
        <taxon>Symbiobacterium</taxon>
    </lineage>
</organism>
<dbReference type="InterPro" id="IPR050954">
    <property type="entry name" value="ET_IronSulfur_Cluster-Binding"/>
</dbReference>
<evidence type="ECO:0000256" key="3">
    <source>
        <dbReference type="ARBA" id="ARBA00022723"/>
    </source>
</evidence>
<keyword evidence="2" id="KW-0004">4Fe-4S</keyword>
<dbReference type="CDD" id="cd16371">
    <property type="entry name" value="DMSOR_beta_like"/>
    <property type="match status" value="1"/>
</dbReference>
<keyword evidence="3" id="KW-0479">Metal-binding</keyword>
<dbReference type="Pfam" id="PF12837">
    <property type="entry name" value="Fer4_6"/>
    <property type="match status" value="1"/>
</dbReference>
<keyword evidence="6" id="KW-0408">Iron</keyword>
<feature type="compositionally biased region" description="Basic and acidic residues" evidence="8">
    <location>
        <begin position="149"/>
        <end position="159"/>
    </location>
</feature>
<dbReference type="Gene3D" id="3.30.70.20">
    <property type="match status" value="2"/>
</dbReference>
<evidence type="ECO:0000256" key="7">
    <source>
        <dbReference type="ARBA" id="ARBA00023014"/>
    </source>
</evidence>
<evidence type="ECO:0000256" key="1">
    <source>
        <dbReference type="ARBA" id="ARBA00022448"/>
    </source>
</evidence>
<keyword evidence="7" id="KW-0411">Iron-sulfur</keyword>
<keyword evidence="1" id="KW-0813">Transport</keyword>
<dbReference type="Pfam" id="PF13247">
    <property type="entry name" value="Fer4_11"/>
    <property type="match status" value="1"/>
</dbReference>
<keyword evidence="5" id="KW-0249">Electron transport</keyword>
<feature type="domain" description="4Fe-4S ferredoxin-type" evidence="9">
    <location>
        <begin position="83"/>
        <end position="112"/>
    </location>
</feature>
<dbReference type="PANTHER" id="PTHR43177:SF5">
    <property type="entry name" value="ANAEROBIC DIMETHYL SULFOXIDE REDUCTASE CHAIN B-RELATED"/>
    <property type="match status" value="1"/>
</dbReference>
<proteinExistence type="predicted"/>
<dbReference type="InterPro" id="IPR017900">
    <property type="entry name" value="4Fe4S_Fe_S_CS"/>
</dbReference>
<keyword evidence="4" id="KW-0677">Repeat</keyword>
<sequence>MTTQLGFHVDMEKCIGCKACEAACKDFYQLPPEIRWRRVRSFEMGEFPKALRVHLSLACNHCEDPACMKGCPVEAYTKREKDGLVIHDPTACIGCQYCTWTCPYGVPQFDPAQGVVSKCNGCYELVDQGQLPRCVQSCLTGALSFGERDQHESTKRQAVREAPGFPDPGITRPSTRFAWPKKGPQPETQVRVAPPVEGHAADAQARQQVTEARPVTAASGAAALAASGSAKEGR</sequence>